<evidence type="ECO:0000313" key="8">
    <source>
        <dbReference type="EMBL" id="ADV27206.1"/>
    </source>
</evidence>
<keyword evidence="9" id="KW-1185">Reference proteome</keyword>
<feature type="compositionally biased region" description="Polar residues" evidence="5">
    <location>
        <begin position="127"/>
        <end position="142"/>
    </location>
</feature>
<dbReference type="Proteomes" id="UP000008632">
    <property type="component" value="Chromosome"/>
</dbReference>
<dbReference type="InterPro" id="IPR036328">
    <property type="entry name" value="MliC_sf"/>
</dbReference>
<keyword evidence="3" id="KW-0564">Palmitate</keyword>
<keyword evidence="1 6" id="KW-0732">Signal</keyword>
<dbReference type="Gene3D" id="2.40.128.200">
    <property type="match status" value="1"/>
</dbReference>
<dbReference type="RefSeq" id="WP_013535035.1">
    <property type="nucleotide sequence ID" value="NC_014924.1"/>
</dbReference>
<evidence type="ECO:0000256" key="2">
    <source>
        <dbReference type="ARBA" id="ARBA00023136"/>
    </source>
</evidence>
<evidence type="ECO:0000256" key="5">
    <source>
        <dbReference type="SAM" id="MobiDB-lite"/>
    </source>
</evidence>
<feature type="region of interest" description="Disordered" evidence="5">
    <location>
        <begin position="24"/>
        <end position="58"/>
    </location>
</feature>
<dbReference type="OrthoDB" id="5348860at2"/>
<gene>
    <name evidence="8" type="ordered locus">Psesu_1359</name>
</gene>
<reference evidence="8 9" key="1">
    <citation type="submission" date="2011-01" db="EMBL/GenBank/DDBJ databases">
        <title>Complete sequence of Pseudoxanthomonas suwonensis 11-1.</title>
        <authorList>
            <consortium name="US DOE Joint Genome Institute"/>
            <person name="Lucas S."/>
            <person name="Copeland A."/>
            <person name="Lapidus A."/>
            <person name="Cheng J.-F."/>
            <person name="Goodwin L."/>
            <person name="Pitluck S."/>
            <person name="Teshima H."/>
            <person name="Detter J.C."/>
            <person name="Han C."/>
            <person name="Tapia R."/>
            <person name="Land M."/>
            <person name="Hauser L."/>
            <person name="Kyrpides N."/>
            <person name="Ivanova N."/>
            <person name="Ovchinnikova G."/>
            <person name="Siebers A.K."/>
            <person name="Allgaier M."/>
            <person name="Thelen M.P."/>
            <person name="Hugenholtz P."/>
            <person name="Gladden J."/>
            <person name="Woyke T."/>
        </authorList>
    </citation>
    <scope>NUCLEOTIDE SEQUENCE [LARGE SCALE GENOMIC DNA]</scope>
    <source>
        <strain evidence="9">11-1</strain>
    </source>
</reference>
<evidence type="ECO:0000313" key="9">
    <source>
        <dbReference type="Proteomes" id="UP000008632"/>
    </source>
</evidence>
<dbReference type="HOGENOM" id="CLU_1634741_0_0_6"/>
<dbReference type="SUPFAM" id="SSF141488">
    <property type="entry name" value="YdhA-like"/>
    <property type="match status" value="1"/>
</dbReference>
<feature type="chain" id="PRO_5003212195" description="C-type lysozyme inhibitor domain-containing protein" evidence="6">
    <location>
        <begin position="19"/>
        <end position="148"/>
    </location>
</feature>
<evidence type="ECO:0000256" key="4">
    <source>
        <dbReference type="ARBA" id="ARBA00023288"/>
    </source>
</evidence>
<dbReference type="eggNOG" id="COG3650">
    <property type="taxonomic scope" value="Bacteria"/>
</dbReference>
<dbReference type="STRING" id="743721.Psesu_1359"/>
<organism evidence="8 9">
    <name type="scientific">Pseudoxanthomonas suwonensis (strain 11-1)</name>
    <dbReference type="NCBI Taxonomy" id="743721"/>
    <lineage>
        <taxon>Bacteria</taxon>
        <taxon>Pseudomonadati</taxon>
        <taxon>Pseudomonadota</taxon>
        <taxon>Gammaproteobacteria</taxon>
        <taxon>Lysobacterales</taxon>
        <taxon>Lysobacteraceae</taxon>
        <taxon>Pseudoxanthomonas</taxon>
    </lineage>
</organism>
<keyword evidence="4" id="KW-0449">Lipoprotein</keyword>
<sequence>MNRSIHAIAPLLMVVALAACQRDAEPGEPATDPGAAPPPAGDAAAVTAGDPSSAELDPAMSGAINEDIVQSAFQCGEQRLSARFDNGAGTVTLVHDRGELVLMQARSASGARYADANGNEFWNKGNEATLTQSGQEPVQCQQVPGAAG</sequence>
<keyword evidence="2" id="KW-0472">Membrane</keyword>
<dbReference type="EMBL" id="CP002446">
    <property type="protein sequence ID" value="ADV27206.1"/>
    <property type="molecule type" value="Genomic_DNA"/>
</dbReference>
<dbReference type="AlphaFoldDB" id="E6WSJ2"/>
<dbReference type="InterPro" id="IPR018660">
    <property type="entry name" value="MliC"/>
</dbReference>
<proteinExistence type="predicted"/>
<evidence type="ECO:0000256" key="6">
    <source>
        <dbReference type="SAM" id="SignalP"/>
    </source>
</evidence>
<name>E6WSJ2_PSEUU</name>
<evidence type="ECO:0000259" key="7">
    <source>
        <dbReference type="Pfam" id="PF09864"/>
    </source>
</evidence>
<evidence type="ECO:0000256" key="3">
    <source>
        <dbReference type="ARBA" id="ARBA00023139"/>
    </source>
</evidence>
<feature type="domain" description="C-type lysozyme inhibitor" evidence="7">
    <location>
        <begin position="73"/>
        <end position="138"/>
    </location>
</feature>
<accession>E6WSJ2</accession>
<feature type="region of interest" description="Disordered" evidence="5">
    <location>
        <begin position="127"/>
        <end position="148"/>
    </location>
</feature>
<feature type="compositionally biased region" description="Low complexity" evidence="5">
    <location>
        <begin position="41"/>
        <end position="51"/>
    </location>
</feature>
<dbReference type="PROSITE" id="PS51257">
    <property type="entry name" value="PROKAR_LIPOPROTEIN"/>
    <property type="match status" value="1"/>
</dbReference>
<evidence type="ECO:0000256" key="1">
    <source>
        <dbReference type="ARBA" id="ARBA00022729"/>
    </source>
</evidence>
<feature type="signal peptide" evidence="6">
    <location>
        <begin position="1"/>
        <end position="18"/>
    </location>
</feature>
<dbReference type="KEGG" id="psu:Psesu_1359"/>
<dbReference type="Pfam" id="PF09864">
    <property type="entry name" value="MliC"/>
    <property type="match status" value="1"/>
</dbReference>
<protein>
    <recommendedName>
        <fullName evidence="7">C-type lysozyme inhibitor domain-containing protein</fullName>
    </recommendedName>
</protein>